<comment type="caution">
    <text evidence="1">The sequence shown here is derived from an EMBL/GenBank/DDBJ whole genome shotgun (WGS) entry which is preliminary data.</text>
</comment>
<dbReference type="EMBL" id="DVKQ01000030">
    <property type="protein sequence ID" value="HIT37312.1"/>
    <property type="molecule type" value="Genomic_DNA"/>
</dbReference>
<dbReference type="AlphaFoldDB" id="A0A9D1GB62"/>
<feature type="non-terminal residue" evidence="1">
    <location>
        <position position="110"/>
    </location>
</feature>
<reference evidence="1" key="1">
    <citation type="submission" date="2020-10" db="EMBL/GenBank/DDBJ databases">
        <authorList>
            <person name="Gilroy R."/>
        </authorList>
    </citation>
    <scope>NUCLEOTIDE SEQUENCE</scope>
    <source>
        <strain evidence="1">CHK195-26880</strain>
    </source>
</reference>
<protein>
    <submittedName>
        <fullName evidence="1">Uncharacterized protein</fullName>
    </submittedName>
</protein>
<accession>A0A9D1GB62</accession>
<evidence type="ECO:0000313" key="2">
    <source>
        <dbReference type="Proteomes" id="UP000886833"/>
    </source>
</evidence>
<organism evidence="1 2">
    <name type="scientific">Candidatus Onthousia faecipullorum</name>
    <dbReference type="NCBI Taxonomy" id="2840887"/>
    <lineage>
        <taxon>Bacteria</taxon>
        <taxon>Bacillati</taxon>
        <taxon>Bacillota</taxon>
        <taxon>Bacilli</taxon>
        <taxon>Candidatus Onthousia</taxon>
    </lineage>
</organism>
<proteinExistence type="predicted"/>
<evidence type="ECO:0000313" key="1">
    <source>
        <dbReference type="EMBL" id="HIT37312.1"/>
    </source>
</evidence>
<gene>
    <name evidence="1" type="ORF">IAB59_02380</name>
</gene>
<name>A0A9D1GB62_9FIRM</name>
<dbReference type="Proteomes" id="UP000886833">
    <property type="component" value="Unassembled WGS sequence"/>
</dbReference>
<reference evidence="1" key="2">
    <citation type="journal article" date="2021" name="PeerJ">
        <title>Extensive microbial diversity within the chicken gut microbiome revealed by metagenomics and culture.</title>
        <authorList>
            <person name="Gilroy R."/>
            <person name="Ravi A."/>
            <person name="Getino M."/>
            <person name="Pursley I."/>
            <person name="Horton D.L."/>
            <person name="Alikhan N.F."/>
            <person name="Baker D."/>
            <person name="Gharbi K."/>
            <person name="Hall N."/>
            <person name="Watson M."/>
            <person name="Adriaenssens E.M."/>
            <person name="Foster-Nyarko E."/>
            <person name="Jarju S."/>
            <person name="Secka A."/>
            <person name="Antonio M."/>
            <person name="Oren A."/>
            <person name="Chaudhuri R.R."/>
            <person name="La Ragione R."/>
            <person name="Hildebrand F."/>
            <person name="Pallen M.J."/>
        </authorList>
    </citation>
    <scope>NUCLEOTIDE SEQUENCE</scope>
    <source>
        <strain evidence="1">CHK195-26880</strain>
    </source>
</reference>
<sequence length="110" mass="13133">MNEKITKKNSILFNQLWINKAIEEGNSFVLISKKEDDRSIGEIIEEKYLEEDLEPKSKKVTEHDSLLFQREWLKKYRDENLPIPNRKIAGKYSLGQILSLRYFEMEIIEN</sequence>